<dbReference type="AlphaFoldDB" id="A0AB39YV90"/>
<dbReference type="CDD" id="cd06154">
    <property type="entry name" value="YjgF_YER057c_UK114_like_6"/>
    <property type="match status" value="1"/>
</dbReference>
<sequence length="126" mass="13774">MRKTFGTGSVWEQTLGYSRAVQVDNTLFISATAASGPDGIVGEDFYSQTKYILEKLGAVLEDAGFSYEDVVQSKLYLTDISKWEDAGRAHGEVFGEIRPTLALVHVLPFLDPGMLVEIELVAQKSA</sequence>
<accession>A0AB39YV90</accession>
<gene>
    <name evidence="1" type="ORF">ABQM86_07675</name>
</gene>
<reference evidence="1" key="1">
    <citation type="submission" date="2024-07" db="EMBL/GenBank/DDBJ databases">
        <authorList>
            <person name="Li J."/>
            <person name="Wei H."/>
            <person name="Ma J."/>
        </authorList>
    </citation>
    <scope>NUCLEOTIDE SEQUENCE</scope>
    <source>
        <strain evidence="1">AMU7</strain>
    </source>
</reference>
<evidence type="ECO:0000313" key="1">
    <source>
        <dbReference type="EMBL" id="XDV73032.1"/>
    </source>
</evidence>
<protein>
    <submittedName>
        <fullName evidence="1">RidA family protein</fullName>
    </submittedName>
</protein>
<dbReference type="Pfam" id="PF01042">
    <property type="entry name" value="Ribonuc_L-PSP"/>
    <property type="match status" value="1"/>
</dbReference>
<proteinExistence type="predicted"/>
<dbReference type="EMBL" id="CP165735">
    <property type="protein sequence ID" value="XDV73032.1"/>
    <property type="molecule type" value="Genomic_DNA"/>
</dbReference>
<dbReference type="PANTHER" id="PTHR43857">
    <property type="entry name" value="BLR7761 PROTEIN"/>
    <property type="match status" value="1"/>
</dbReference>
<organism evidence="1">
    <name type="scientific">Paenarthrobacter sp. AMU7</name>
    <dbReference type="NCBI Taxonomy" id="3162492"/>
    <lineage>
        <taxon>Bacteria</taxon>
        <taxon>Bacillati</taxon>
        <taxon>Actinomycetota</taxon>
        <taxon>Actinomycetes</taxon>
        <taxon>Micrococcales</taxon>
        <taxon>Micrococcaceae</taxon>
        <taxon>Paenarthrobacter</taxon>
    </lineage>
</organism>
<dbReference type="SUPFAM" id="SSF55298">
    <property type="entry name" value="YjgF-like"/>
    <property type="match status" value="1"/>
</dbReference>
<dbReference type="RefSeq" id="WP_369746324.1">
    <property type="nucleotide sequence ID" value="NZ_CP165735.1"/>
</dbReference>
<dbReference type="InterPro" id="IPR006175">
    <property type="entry name" value="YjgF/YER057c/UK114"/>
</dbReference>
<dbReference type="PANTHER" id="PTHR43857:SF1">
    <property type="entry name" value="YJGH FAMILY PROTEIN"/>
    <property type="match status" value="1"/>
</dbReference>
<dbReference type="InterPro" id="IPR035959">
    <property type="entry name" value="RutC-like_sf"/>
</dbReference>
<dbReference type="Gene3D" id="3.30.1330.40">
    <property type="entry name" value="RutC-like"/>
    <property type="match status" value="1"/>
</dbReference>
<name>A0AB39YV90_9MICC</name>